<comment type="similarity">
    <text evidence="1">Belongs to the GPN-loop GTPase family.</text>
</comment>
<dbReference type="Gene3D" id="3.40.50.300">
    <property type="entry name" value="P-loop containing nucleotide triphosphate hydrolases"/>
    <property type="match status" value="1"/>
</dbReference>
<evidence type="ECO:0000313" key="5">
    <source>
        <dbReference type="EMBL" id="MBE9399587.1"/>
    </source>
</evidence>
<evidence type="ECO:0000256" key="2">
    <source>
        <dbReference type="ARBA" id="ARBA00022741"/>
    </source>
</evidence>
<dbReference type="AlphaFoldDB" id="A0A8J7FEI5"/>
<comment type="caution">
    <text evidence="5">The sequence shown here is derived from an EMBL/GenBank/DDBJ whole genome shotgun (WGS) entry which is preliminary data.</text>
</comment>
<dbReference type="InterPro" id="IPR004130">
    <property type="entry name" value="Gpn"/>
</dbReference>
<dbReference type="GO" id="GO:0005525">
    <property type="term" value="F:GTP binding"/>
    <property type="evidence" value="ECO:0007669"/>
    <property type="project" value="UniProtKB-KW"/>
</dbReference>
<evidence type="ECO:0000256" key="1">
    <source>
        <dbReference type="ARBA" id="ARBA00005290"/>
    </source>
</evidence>
<evidence type="ECO:0000256" key="4">
    <source>
        <dbReference type="ARBA" id="ARBA00023134"/>
    </source>
</evidence>
<keyword evidence="2" id="KW-0547">Nucleotide-binding</keyword>
<sequence>MENHKVLFIGPVGSGKTTAIRSISDIDCLDTEAQVSDVTGRRKQTTTVAMDYGRLTLSEASRVHLYGTPGQARFRFMWELLSEEIAKDCAGVVMMIDNTRNYPMRDLKYYAREFANVISDKRLVVAVTRSDLRARPSQDEYYDLLKELGKEASVCFIDGRRKSDLLGLVELILEGQSDYNEWSTLKRMAEAEQKGLQFSSDDTGLEIDDYHGEQVVIKESVVNGLLKIEGVEGLAATDINGDLITSSLEGSQLENFIALASGIVQDQGENSALGQVNNVVFRDRSENNLSVFVWEGMALGVVSSRKTSTRMIRQQVNDLLQWG</sequence>
<proteinExistence type="inferred from homology"/>
<dbReference type="PANTHER" id="PTHR42708:SF1">
    <property type="entry name" value="GLIDING MOTILITY PROTEIN MGLA"/>
    <property type="match status" value="1"/>
</dbReference>
<accession>A0A8J7FEI5</accession>
<gene>
    <name evidence="5" type="ORF">IOQ59_20180</name>
</gene>
<name>A0A8J7FEI5_9GAMM</name>
<dbReference type="InterPro" id="IPR052705">
    <property type="entry name" value="Gliding_Motility_GTPase"/>
</dbReference>
<evidence type="ECO:0000313" key="6">
    <source>
        <dbReference type="Proteomes" id="UP000640333"/>
    </source>
</evidence>
<protein>
    <submittedName>
        <fullName evidence="5">ATP/GTP-binding protein</fullName>
    </submittedName>
</protein>
<organism evidence="5 6">
    <name type="scientific">Pontibacterium sinense</name>
    <dbReference type="NCBI Taxonomy" id="2781979"/>
    <lineage>
        <taxon>Bacteria</taxon>
        <taxon>Pseudomonadati</taxon>
        <taxon>Pseudomonadota</taxon>
        <taxon>Gammaproteobacteria</taxon>
        <taxon>Oceanospirillales</taxon>
        <taxon>Oceanospirillaceae</taxon>
        <taxon>Pontibacterium</taxon>
    </lineage>
</organism>
<dbReference type="SUPFAM" id="SSF52540">
    <property type="entry name" value="P-loop containing nucleoside triphosphate hydrolases"/>
    <property type="match status" value="1"/>
</dbReference>
<dbReference type="CDD" id="cd00882">
    <property type="entry name" value="Ras_like_GTPase"/>
    <property type="match status" value="1"/>
</dbReference>
<dbReference type="GO" id="GO:0016787">
    <property type="term" value="F:hydrolase activity"/>
    <property type="evidence" value="ECO:0007669"/>
    <property type="project" value="UniProtKB-KW"/>
</dbReference>
<keyword evidence="4" id="KW-0342">GTP-binding</keyword>
<evidence type="ECO:0000256" key="3">
    <source>
        <dbReference type="ARBA" id="ARBA00022801"/>
    </source>
</evidence>
<dbReference type="InterPro" id="IPR027417">
    <property type="entry name" value="P-loop_NTPase"/>
</dbReference>
<reference evidence="5" key="1">
    <citation type="submission" date="2020-10" db="EMBL/GenBank/DDBJ databases">
        <title>Bacterium isolated from coastal waters sediment.</title>
        <authorList>
            <person name="Chen R.-J."/>
            <person name="Lu D.-C."/>
            <person name="Zhu K.-L."/>
            <person name="Du Z.-J."/>
        </authorList>
    </citation>
    <scope>NUCLEOTIDE SEQUENCE</scope>
    <source>
        <strain evidence="5">N1Y112</strain>
    </source>
</reference>
<dbReference type="PANTHER" id="PTHR42708">
    <property type="entry name" value="ATP/GTP-BINDING PROTEIN-RELATED"/>
    <property type="match status" value="1"/>
</dbReference>
<keyword evidence="6" id="KW-1185">Reference proteome</keyword>
<dbReference type="Pfam" id="PF03029">
    <property type="entry name" value="ATP_bind_1"/>
    <property type="match status" value="1"/>
</dbReference>
<dbReference type="RefSeq" id="WP_193955282.1">
    <property type="nucleotide sequence ID" value="NZ_JADEYS010000030.1"/>
</dbReference>
<dbReference type="Proteomes" id="UP000640333">
    <property type="component" value="Unassembled WGS sequence"/>
</dbReference>
<dbReference type="EMBL" id="JADEYS010000030">
    <property type="protein sequence ID" value="MBE9399587.1"/>
    <property type="molecule type" value="Genomic_DNA"/>
</dbReference>
<keyword evidence="3" id="KW-0378">Hydrolase</keyword>